<name>A0A9W9U806_9EURO</name>
<accession>A0A9W9U806</accession>
<comment type="caution">
    <text evidence="2">The sequence shown here is derived from an EMBL/GenBank/DDBJ whole genome shotgun (WGS) entry which is preliminary data.</text>
</comment>
<evidence type="ECO:0000256" key="1">
    <source>
        <dbReference type="SAM" id="Phobius"/>
    </source>
</evidence>
<proteinExistence type="predicted"/>
<dbReference type="EMBL" id="JAPZBO010000003">
    <property type="protein sequence ID" value="KAJ5321400.1"/>
    <property type="molecule type" value="Genomic_DNA"/>
</dbReference>
<protein>
    <submittedName>
        <fullName evidence="2">Uncharacterized protein</fullName>
    </submittedName>
</protein>
<evidence type="ECO:0000313" key="2">
    <source>
        <dbReference type="EMBL" id="KAJ5321400.1"/>
    </source>
</evidence>
<organism evidence="2 3">
    <name type="scientific">Penicillium atrosanguineum</name>
    <dbReference type="NCBI Taxonomy" id="1132637"/>
    <lineage>
        <taxon>Eukaryota</taxon>
        <taxon>Fungi</taxon>
        <taxon>Dikarya</taxon>
        <taxon>Ascomycota</taxon>
        <taxon>Pezizomycotina</taxon>
        <taxon>Eurotiomycetes</taxon>
        <taxon>Eurotiomycetidae</taxon>
        <taxon>Eurotiales</taxon>
        <taxon>Aspergillaceae</taxon>
        <taxon>Penicillium</taxon>
    </lineage>
</organism>
<keyword evidence="1" id="KW-0472">Membrane</keyword>
<feature type="transmembrane region" description="Helical" evidence="1">
    <location>
        <begin position="282"/>
        <end position="300"/>
    </location>
</feature>
<sequence length="308" mass="34466">MASSSIFYLGDIILVNLPGDNTKCFGTTVKNENCDSRLGKDKRQAAKKILQHAIAYEDLSGGLAKEEIKDLAQILVKCKHDAKCREKLQNKWLSLFEKHRKNQMATQQQPLDTEATPPLPITPEDIETSDITEPSTVQDPITKGQVAYPVLRIPDPEESTTEVPERLEVLPLVSLRSAPESLPAYHPTIHEDLPISLSSNWILSYMIGFVMQIGKNVLAMMFVRFGSVSTQDQAGRITKPVTHLKFLLGFDFTIRNSRLGICMYTLVLLALFRLFFSVLWPLSGYVVGGYFVLLAVSGAWNRKVAIEE</sequence>
<reference evidence="2" key="2">
    <citation type="journal article" date="2023" name="IMA Fungus">
        <title>Comparative genomic study of the Penicillium genus elucidates a diverse pangenome and 15 lateral gene transfer events.</title>
        <authorList>
            <person name="Petersen C."/>
            <person name="Sorensen T."/>
            <person name="Nielsen M.R."/>
            <person name="Sondergaard T.E."/>
            <person name="Sorensen J.L."/>
            <person name="Fitzpatrick D.A."/>
            <person name="Frisvad J.C."/>
            <person name="Nielsen K.L."/>
        </authorList>
    </citation>
    <scope>NUCLEOTIDE SEQUENCE</scope>
    <source>
        <strain evidence="2">IBT 21472</strain>
    </source>
</reference>
<dbReference type="Proteomes" id="UP001147746">
    <property type="component" value="Unassembled WGS sequence"/>
</dbReference>
<reference evidence="2" key="1">
    <citation type="submission" date="2022-12" db="EMBL/GenBank/DDBJ databases">
        <authorList>
            <person name="Petersen C."/>
        </authorList>
    </citation>
    <scope>NUCLEOTIDE SEQUENCE</scope>
    <source>
        <strain evidence="2">IBT 21472</strain>
    </source>
</reference>
<keyword evidence="1" id="KW-0812">Transmembrane</keyword>
<keyword evidence="1" id="KW-1133">Transmembrane helix</keyword>
<dbReference type="AlphaFoldDB" id="A0A9W9U806"/>
<gene>
    <name evidence="2" type="ORF">N7476_004402</name>
</gene>
<evidence type="ECO:0000313" key="3">
    <source>
        <dbReference type="Proteomes" id="UP001147746"/>
    </source>
</evidence>
<keyword evidence="3" id="KW-1185">Reference proteome</keyword>